<protein>
    <submittedName>
        <fullName evidence="1">(salmon louse) hypothetical protein</fullName>
    </submittedName>
</protein>
<evidence type="ECO:0000313" key="1">
    <source>
        <dbReference type="EMBL" id="CAF2747597.1"/>
    </source>
</evidence>
<dbReference type="AlphaFoldDB" id="A0A817FE72"/>
<evidence type="ECO:0000313" key="2">
    <source>
        <dbReference type="Proteomes" id="UP000675881"/>
    </source>
</evidence>
<dbReference type="Proteomes" id="UP000675881">
    <property type="component" value="Unassembled WGS sequence"/>
</dbReference>
<sequence length="125" mass="13898">MNAVSSSPEHPFFLLIEADLHSNPPNYDFILLEMTRKSNVFAVLTVACLHVLTEREGSGWTFCFDIFLVQCLLDPYNTGYNLNPSTLGEKLQVDSCALMGIFYSDIAHSNCFETALLPTPEIGFG</sequence>
<dbReference type="EMBL" id="CAJNVT010000214">
    <property type="protein sequence ID" value="CAF2747597.1"/>
    <property type="molecule type" value="Genomic_DNA"/>
</dbReference>
<gene>
    <name evidence="1" type="ORF">LSAA_367</name>
</gene>
<organism evidence="1 2">
    <name type="scientific">Lepeophtheirus salmonis</name>
    <name type="common">Salmon louse</name>
    <name type="synonym">Caligus salmonis</name>
    <dbReference type="NCBI Taxonomy" id="72036"/>
    <lineage>
        <taxon>Eukaryota</taxon>
        <taxon>Metazoa</taxon>
        <taxon>Ecdysozoa</taxon>
        <taxon>Arthropoda</taxon>
        <taxon>Crustacea</taxon>
        <taxon>Multicrustacea</taxon>
        <taxon>Hexanauplia</taxon>
        <taxon>Copepoda</taxon>
        <taxon>Siphonostomatoida</taxon>
        <taxon>Caligidae</taxon>
        <taxon>Lepeophtheirus</taxon>
    </lineage>
</organism>
<comment type="caution">
    <text evidence="1">The sequence shown here is derived from an EMBL/GenBank/DDBJ whole genome shotgun (WGS) entry which is preliminary data.</text>
</comment>
<proteinExistence type="predicted"/>
<accession>A0A817FE72</accession>
<reference evidence="1" key="1">
    <citation type="submission" date="2021-02" db="EMBL/GenBank/DDBJ databases">
        <authorList>
            <person name="Bekaert M."/>
        </authorList>
    </citation>
    <scope>NUCLEOTIDE SEQUENCE</scope>
    <source>
        <strain evidence="1">IoA-00</strain>
    </source>
</reference>
<name>A0A817FE72_LEPSM</name>
<keyword evidence="2" id="KW-1185">Reference proteome</keyword>